<feature type="compositionally biased region" description="Low complexity" evidence="1">
    <location>
        <begin position="159"/>
        <end position="176"/>
    </location>
</feature>
<feature type="region of interest" description="Disordered" evidence="1">
    <location>
        <begin position="523"/>
        <end position="568"/>
    </location>
</feature>
<dbReference type="PANTHER" id="PTHR23172:SF19">
    <property type="entry name" value="J DOMAIN-CONTAINING PROTEIN"/>
    <property type="match status" value="1"/>
</dbReference>
<dbReference type="SUPFAM" id="SSF48452">
    <property type="entry name" value="TPR-like"/>
    <property type="match status" value="1"/>
</dbReference>
<feature type="compositionally biased region" description="Polar residues" evidence="1">
    <location>
        <begin position="128"/>
        <end position="143"/>
    </location>
</feature>
<dbReference type="AlphaFoldDB" id="A0A9P5NYC9"/>
<feature type="compositionally biased region" description="Polar residues" evidence="1">
    <location>
        <begin position="1"/>
        <end position="27"/>
    </location>
</feature>
<dbReference type="SUPFAM" id="SSF46934">
    <property type="entry name" value="UBA-like"/>
    <property type="match status" value="1"/>
</dbReference>
<feature type="compositionally biased region" description="Low complexity" evidence="1">
    <location>
        <begin position="99"/>
        <end position="120"/>
    </location>
</feature>
<dbReference type="GO" id="GO:0005737">
    <property type="term" value="C:cytoplasm"/>
    <property type="evidence" value="ECO:0007669"/>
    <property type="project" value="TreeGrafter"/>
</dbReference>
<dbReference type="GO" id="GO:0072583">
    <property type="term" value="P:clathrin-dependent endocytosis"/>
    <property type="evidence" value="ECO:0007669"/>
    <property type="project" value="TreeGrafter"/>
</dbReference>
<name>A0A9P5NYC9_GYMJU</name>
<organism evidence="3 4">
    <name type="scientific">Gymnopilus junonius</name>
    <name type="common">Spectacular rustgill mushroom</name>
    <name type="synonym">Gymnopilus spectabilis subsp. junonius</name>
    <dbReference type="NCBI Taxonomy" id="109634"/>
    <lineage>
        <taxon>Eukaryota</taxon>
        <taxon>Fungi</taxon>
        <taxon>Dikarya</taxon>
        <taxon>Basidiomycota</taxon>
        <taxon>Agaricomycotina</taxon>
        <taxon>Agaricomycetes</taxon>
        <taxon>Agaricomycetidae</taxon>
        <taxon>Agaricales</taxon>
        <taxon>Agaricineae</taxon>
        <taxon>Hymenogastraceae</taxon>
        <taxon>Gymnopilus</taxon>
    </lineage>
</organism>
<evidence type="ECO:0000313" key="4">
    <source>
        <dbReference type="Proteomes" id="UP000724874"/>
    </source>
</evidence>
<feature type="region of interest" description="Disordered" evidence="1">
    <location>
        <begin position="269"/>
        <end position="304"/>
    </location>
</feature>
<dbReference type="Gene3D" id="1.25.40.10">
    <property type="entry name" value="Tetratricopeptide repeat domain"/>
    <property type="match status" value="1"/>
</dbReference>
<feature type="region of interest" description="Disordered" evidence="1">
    <location>
        <begin position="449"/>
        <end position="505"/>
    </location>
</feature>
<evidence type="ECO:0000256" key="1">
    <source>
        <dbReference type="SAM" id="MobiDB-lite"/>
    </source>
</evidence>
<dbReference type="InterPro" id="IPR015940">
    <property type="entry name" value="UBA"/>
</dbReference>
<dbReference type="InterPro" id="IPR009060">
    <property type="entry name" value="UBA-like_sf"/>
</dbReference>
<dbReference type="InterPro" id="IPR036869">
    <property type="entry name" value="J_dom_sf"/>
</dbReference>
<feature type="compositionally biased region" description="Low complexity" evidence="1">
    <location>
        <begin position="74"/>
        <end position="85"/>
    </location>
</feature>
<dbReference type="PANTHER" id="PTHR23172">
    <property type="entry name" value="AUXILIN/CYCLIN G-ASSOCIATED KINASE-RELATED"/>
    <property type="match status" value="1"/>
</dbReference>
<feature type="compositionally biased region" description="Low complexity" evidence="1">
    <location>
        <begin position="386"/>
        <end position="403"/>
    </location>
</feature>
<dbReference type="Pfam" id="PF22562">
    <property type="entry name" value="UBA_7"/>
    <property type="match status" value="1"/>
</dbReference>
<feature type="compositionally biased region" description="Basic and acidic residues" evidence="1">
    <location>
        <begin position="372"/>
        <end position="385"/>
    </location>
</feature>
<evidence type="ECO:0000313" key="3">
    <source>
        <dbReference type="EMBL" id="KAF8908069.1"/>
    </source>
</evidence>
<dbReference type="GO" id="GO:0031982">
    <property type="term" value="C:vesicle"/>
    <property type="evidence" value="ECO:0007669"/>
    <property type="project" value="TreeGrafter"/>
</dbReference>
<dbReference type="EMBL" id="JADNYJ010000012">
    <property type="protein sequence ID" value="KAF8908069.1"/>
    <property type="molecule type" value="Genomic_DNA"/>
</dbReference>
<feature type="region of interest" description="Disordered" evidence="1">
    <location>
        <begin position="1"/>
        <end position="232"/>
    </location>
</feature>
<dbReference type="Gene3D" id="1.10.287.110">
    <property type="entry name" value="DnaJ domain"/>
    <property type="match status" value="1"/>
</dbReference>
<evidence type="ECO:0000259" key="2">
    <source>
        <dbReference type="PROSITE" id="PS50030"/>
    </source>
</evidence>
<feature type="region of interest" description="Disordered" evidence="1">
    <location>
        <begin position="319"/>
        <end position="403"/>
    </location>
</feature>
<dbReference type="InterPro" id="IPR011990">
    <property type="entry name" value="TPR-like_helical_dom_sf"/>
</dbReference>
<dbReference type="Gene3D" id="1.10.8.10">
    <property type="entry name" value="DNA helicase RuvA subunit, C-terminal domain"/>
    <property type="match status" value="1"/>
</dbReference>
<dbReference type="Proteomes" id="UP000724874">
    <property type="component" value="Unassembled WGS sequence"/>
</dbReference>
<dbReference type="GO" id="GO:0030276">
    <property type="term" value="F:clathrin binding"/>
    <property type="evidence" value="ECO:0007669"/>
    <property type="project" value="TreeGrafter"/>
</dbReference>
<reference evidence="3" key="1">
    <citation type="submission" date="2020-11" db="EMBL/GenBank/DDBJ databases">
        <authorList>
            <consortium name="DOE Joint Genome Institute"/>
            <person name="Ahrendt S."/>
            <person name="Riley R."/>
            <person name="Andreopoulos W."/>
            <person name="LaButti K."/>
            <person name="Pangilinan J."/>
            <person name="Ruiz-duenas F.J."/>
            <person name="Barrasa J.M."/>
            <person name="Sanchez-Garcia M."/>
            <person name="Camarero S."/>
            <person name="Miyauchi S."/>
            <person name="Serrano A."/>
            <person name="Linde D."/>
            <person name="Babiker R."/>
            <person name="Drula E."/>
            <person name="Ayuso-Fernandez I."/>
            <person name="Pacheco R."/>
            <person name="Padilla G."/>
            <person name="Ferreira P."/>
            <person name="Barriuso J."/>
            <person name="Kellner H."/>
            <person name="Castanera R."/>
            <person name="Alfaro M."/>
            <person name="Ramirez L."/>
            <person name="Pisabarro A.G."/>
            <person name="Kuo A."/>
            <person name="Tritt A."/>
            <person name="Lipzen A."/>
            <person name="He G."/>
            <person name="Yan M."/>
            <person name="Ng V."/>
            <person name="Cullen D."/>
            <person name="Martin F."/>
            <person name="Rosso M.-N."/>
            <person name="Henrissat B."/>
            <person name="Hibbett D."/>
            <person name="Martinez A.T."/>
            <person name="Grigoriev I.V."/>
        </authorList>
    </citation>
    <scope>NUCLEOTIDE SEQUENCE</scope>
    <source>
        <strain evidence="3">AH 44721</strain>
    </source>
</reference>
<feature type="region of interest" description="Disordered" evidence="1">
    <location>
        <begin position="747"/>
        <end position="779"/>
    </location>
</feature>
<dbReference type="SUPFAM" id="SSF46565">
    <property type="entry name" value="Chaperone J-domain"/>
    <property type="match status" value="1"/>
</dbReference>
<dbReference type="PROSITE" id="PS50030">
    <property type="entry name" value="UBA"/>
    <property type="match status" value="1"/>
</dbReference>
<gene>
    <name evidence="3" type="ORF">CPB84DRAFT_1822172</name>
</gene>
<proteinExistence type="predicted"/>
<feature type="compositionally biased region" description="Basic and acidic residues" evidence="1">
    <location>
        <begin position="467"/>
        <end position="505"/>
    </location>
</feature>
<feature type="compositionally biased region" description="Low complexity" evidence="1">
    <location>
        <begin position="211"/>
        <end position="226"/>
    </location>
</feature>
<sequence length="902" mass="96723">MSDQFADLWSTSAPKPKPQTLSASKPATVTARKPDVFSLLASSTPPPSSRPLTPSARPPAPPKSSGDAFSDLFSSSSTNGGPNSSAKMTLAAKLATEAQQRTPSPQQQPQHSTASHTHSPWAGLDSLDSLSSTAPPIFSSKQPSVADDDWGLGDFGAATTTSRNTPQQPSQSPPQRMGTSTLWDLEEFSPPHSNGSGSDPLLHSDHRPAVSRSSSSQANRKQSSSRLETNSLLDLGIASLDTDFDFGNREGQFDDDEQENDLLGILNAPVGRVKTQTSQSGDVSRHTSGRSNVPRSSSPPPHILGQIVEMGFSVEQAKRALKNTKDRQDVQAALESLLGGNGAAQPSRTEDDRPPASNLTPPPTRTPAMPKGQKERERERLERQRLSAARGSGEGSSRGASVAEIQDQADKLLAQASEIGLSMFSKASAFWKEGKEKVVKAYEERNVDVRGQATPGSRRPKWMQDAVHSDEDDHAERRTGDGLKDQSGFKDTYDHEEREGTTFEPHEPRIKVHEIEVDLFSAATPPQRSSPAPQAKLMPQIARQASSSSSQLERRPPAPSPPLTRNLLTAPPSALALAEKHKTLGTEQFKLGQHAAAAESYTTAIAALPEGHLLLVPLHTNRALARLKTGEYVGAVGDCQKAVEGVFGTAVFSSAGKGAPGRSRANNGGWNHPQGIGVDLLDGYVKALRRAAEACEGREKWVDAGMWWSVLSRASEGEGGSWVEEKTRKEAVSGGVRCRKMVEGSAGRSSVAEPITRTTPAVKPKPKPSPKPTTVLTNHGPSRALRALQSSNAQAESEDAARYALKDAVDARLSAWKTGKEKNIRALLASLELVLWEGAFMKMGMADLVTIAQVKKGYMKAIGRVHPDKLNASNSTLKQRMLANGVFGVLNEAWIAFQTTQN</sequence>
<keyword evidence="4" id="KW-1185">Reference proteome</keyword>
<accession>A0A9P5NYC9</accession>
<dbReference type="OrthoDB" id="1717591at2759"/>
<dbReference type="SMART" id="SM00165">
    <property type="entry name" value="UBA"/>
    <property type="match status" value="1"/>
</dbReference>
<protein>
    <recommendedName>
        <fullName evidence="2">UBA domain-containing protein</fullName>
    </recommendedName>
</protein>
<comment type="caution">
    <text evidence="3">The sequence shown here is derived from an EMBL/GenBank/DDBJ whole genome shotgun (WGS) entry which is preliminary data.</text>
</comment>
<dbReference type="GO" id="GO:0072318">
    <property type="term" value="P:clathrin coat disassembly"/>
    <property type="evidence" value="ECO:0007669"/>
    <property type="project" value="TreeGrafter"/>
</dbReference>
<feature type="domain" description="UBA" evidence="2">
    <location>
        <begin position="298"/>
        <end position="340"/>
    </location>
</feature>